<dbReference type="NCBIfam" id="TIGR02778">
    <property type="entry name" value="ligD_pol"/>
    <property type="match status" value="1"/>
</dbReference>
<gene>
    <name evidence="2" type="ORF">BA062_03100</name>
</gene>
<feature type="domain" description="DNA ligase D polymerase" evidence="1">
    <location>
        <begin position="18"/>
        <end position="272"/>
    </location>
</feature>
<protein>
    <submittedName>
        <fullName evidence="2">ATP-dependent DNA ligase</fullName>
    </submittedName>
</protein>
<dbReference type="PANTHER" id="PTHR42705">
    <property type="entry name" value="BIFUNCTIONAL NON-HOMOLOGOUS END JOINING PROTEIN LIGD"/>
    <property type="match status" value="1"/>
</dbReference>
<evidence type="ECO:0000259" key="1">
    <source>
        <dbReference type="Pfam" id="PF21686"/>
    </source>
</evidence>
<dbReference type="GO" id="GO:0016874">
    <property type="term" value="F:ligase activity"/>
    <property type="evidence" value="ECO:0007669"/>
    <property type="project" value="UniProtKB-KW"/>
</dbReference>
<dbReference type="InterPro" id="IPR052171">
    <property type="entry name" value="NHEJ_LigD"/>
</dbReference>
<evidence type="ECO:0000313" key="3">
    <source>
        <dbReference type="Proteomes" id="UP000247892"/>
    </source>
</evidence>
<comment type="caution">
    <text evidence="2">The sequence shown here is derived from an EMBL/GenBank/DDBJ whole genome shotgun (WGS) entry which is preliminary data.</text>
</comment>
<dbReference type="AlphaFoldDB" id="A0A318LSC7"/>
<dbReference type="EMBL" id="MASU01000002">
    <property type="protein sequence ID" value="PXY37634.1"/>
    <property type="molecule type" value="Genomic_DNA"/>
</dbReference>
<accession>A0A318LSC7</accession>
<sequence length="290" mass="32427">MTDVSKAGKVFYPADDITKGDVVEHYRRVAEVMVPHLKGRPLTLRRYPDGIEREGWFQKEASEHFPGWVRVEAVPQRGKQGEYVHHVVCDDADTLEYLANQATIEFHVWLSTVDKLDCPDLLVLDLDPPEGTKAAELRGVARRARDLFKGVGLTSFVQATGGRGFHVAVPLDATTDFDTVRELARLAADRLAADDPNRLTTAQRKDKRGGRIFLDTNRNAYGQTFIAPYSLRARPGAHVATPLDWTELGRARPDGYDLTRIRQRLARKADPWQNIHAHAASAANALEKLS</sequence>
<dbReference type="Gene3D" id="3.90.920.10">
    <property type="entry name" value="DNA primase, PRIM domain"/>
    <property type="match status" value="1"/>
</dbReference>
<evidence type="ECO:0000313" key="2">
    <source>
        <dbReference type="EMBL" id="PXY37634.1"/>
    </source>
</evidence>
<dbReference type="Proteomes" id="UP000247892">
    <property type="component" value="Unassembled WGS sequence"/>
</dbReference>
<dbReference type="Pfam" id="PF21686">
    <property type="entry name" value="LigD_Prim-Pol"/>
    <property type="match status" value="1"/>
</dbReference>
<dbReference type="PANTHER" id="PTHR42705:SF2">
    <property type="entry name" value="BIFUNCTIONAL NON-HOMOLOGOUS END JOINING PROTEIN LIGD"/>
    <property type="match status" value="1"/>
</dbReference>
<keyword evidence="2" id="KW-0436">Ligase</keyword>
<proteinExistence type="predicted"/>
<organism evidence="2 3">
    <name type="scientific">Prauserella flavalba</name>
    <dbReference type="NCBI Taxonomy" id="1477506"/>
    <lineage>
        <taxon>Bacteria</taxon>
        <taxon>Bacillati</taxon>
        <taxon>Actinomycetota</taxon>
        <taxon>Actinomycetes</taxon>
        <taxon>Pseudonocardiales</taxon>
        <taxon>Pseudonocardiaceae</taxon>
        <taxon>Prauserella</taxon>
    </lineage>
</organism>
<dbReference type="RefSeq" id="WP_110334506.1">
    <property type="nucleotide sequence ID" value="NZ_JBHVKT010000008.1"/>
</dbReference>
<keyword evidence="3" id="KW-1185">Reference proteome</keyword>
<dbReference type="OrthoDB" id="4296267at2"/>
<dbReference type="InterPro" id="IPR014145">
    <property type="entry name" value="LigD_pol_dom"/>
</dbReference>
<name>A0A318LSC7_9PSEU</name>
<reference evidence="2 3" key="1">
    <citation type="submission" date="2016-07" db="EMBL/GenBank/DDBJ databases">
        <title>Draft genome sequence of Prauserella sp. YIM 121212, isolated from alkaline soil.</title>
        <authorList>
            <person name="Ruckert C."/>
            <person name="Albersmeier A."/>
            <person name="Jiang C.-L."/>
            <person name="Jiang Y."/>
            <person name="Kalinowski J."/>
            <person name="Schneider O."/>
            <person name="Winkler A."/>
            <person name="Zotchev S.B."/>
        </authorList>
    </citation>
    <scope>NUCLEOTIDE SEQUENCE [LARGE SCALE GENOMIC DNA]</scope>
    <source>
        <strain evidence="2 3">YIM 121212</strain>
    </source>
</reference>